<dbReference type="EMBL" id="LR787332">
    <property type="protein sequence ID" value="CAB3263194.1"/>
    <property type="molecule type" value="mRNA"/>
</dbReference>
<sequence>MRLAEEVIYGNLTKSETQSFNVLLHSTSTFKFYTTSGSAVCYGSSKVSSPDASNNEFMLYSNDTHVEDAYEYSVDENTTLCFLVEGTSQNLTVFYLEINKSELPDSEDEESNKTTTTQSSKTQTPKNNSSKLSTEEIVGITVGCIAIAVVIAILLYLWLRDENPNKVEPEESKSSMATNAQAAIMEVQQTQIHEIRQYSRPPAGVHEVMKAVYLLLGHESSELTHWQDIQRLLGERGTRNIRTRVLEVDPRNITIQQARNAKEQTKSLDTEAVQKISVGLTLFYQFVCSMIDEVEKIEADENYSPNRFAAQGRVLHTTTVNAEEMSETMA</sequence>
<evidence type="ECO:0000256" key="2">
    <source>
        <dbReference type="SAM" id="Phobius"/>
    </source>
</evidence>
<feature type="transmembrane region" description="Helical" evidence="2">
    <location>
        <begin position="137"/>
        <end position="159"/>
    </location>
</feature>
<feature type="region of interest" description="Disordered" evidence="1">
    <location>
        <begin position="104"/>
        <end position="132"/>
    </location>
</feature>
<accession>A0A6F9DI98</accession>
<gene>
    <name evidence="3" type="primary">LOC104266065</name>
</gene>
<evidence type="ECO:0000256" key="1">
    <source>
        <dbReference type="SAM" id="MobiDB-lite"/>
    </source>
</evidence>
<dbReference type="Gene3D" id="1.20.920.60">
    <property type="match status" value="1"/>
</dbReference>
<keyword evidence="2" id="KW-1133">Transmembrane helix</keyword>
<reference evidence="3" key="1">
    <citation type="submission" date="2020-04" db="EMBL/GenBank/DDBJ databases">
        <authorList>
            <person name="Neveu A P."/>
        </authorList>
    </citation>
    <scope>NUCLEOTIDE SEQUENCE</scope>
    <source>
        <tissue evidence="3">Whole embryo</tissue>
    </source>
</reference>
<protein>
    <submittedName>
        <fullName evidence="3">Uncharacterized protein LOC104266065</fullName>
    </submittedName>
</protein>
<keyword evidence="2" id="KW-0812">Transmembrane</keyword>
<organism evidence="3">
    <name type="scientific">Phallusia mammillata</name>
    <dbReference type="NCBI Taxonomy" id="59560"/>
    <lineage>
        <taxon>Eukaryota</taxon>
        <taxon>Metazoa</taxon>
        <taxon>Chordata</taxon>
        <taxon>Tunicata</taxon>
        <taxon>Ascidiacea</taxon>
        <taxon>Phlebobranchia</taxon>
        <taxon>Ascidiidae</taxon>
        <taxon>Phallusia</taxon>
    </lineage>
</organism>
<name>A0A6F9DI98_9ASCI</name>
<evidence type="ECO:0000313" key="3">
    <source>
        <dbReference type="EMBL" id="CAB3263194.1"/>
    </source>
</evidence>
<keyword evidence="2" id="KW-0472">Membrane</keyword>
<feature type="compositionally biased region" description="Low complexity" evidence="1">
    <location>
        <begin position="113"/>
        <end position="124"/>
    </location>
</feature>
<dbReference type="AlphaFoldDB" id="A0A6F9DI98"/>
<proteinExistence type="evidence at transcript level"/>